<evidence type="ECO:0000259" key="7">
    <source>
        <dbReference type="Pfam" id="PF02108"/>
    </source>
</evidence>
<dbReference type="GO" id="GO:0015031">
    <property type="term" value="P:protein transport"/>
    <property type="evidence" value="ECO:0007669"/>
    <property type="project" value="UniProtKB-KW"/>
</dbReference>
<name>A0A3S9WI56_9MICO</name>
<dbReference type="GO" id="GO:0005829">
    <property type="term" value="C:cytosol"/>
    <property type="evidence" value="ECO:0007669"/>
    <property type="project" value="TreeGrafter"/>
</dbReference>
<keyword evidence="5" id="KW-0653">Protein transport</keyword>
<dbReference type="KEGG" id="moy:CVS54_00996"/>
<evidence type="ECO:0000256" key="5">
    <source>
        <dbReference type="ARBA" id="ARBA00022927"/>
    </source>
</evidence>
<dbReference type="RefSeq" id="WP_082108585.1">
    <property type="nucleotide sequence ID" value="NZ_CP031422.1"/>
</dbReference>
<organism evidence="8 9">
    <name type="scientific">Microbacterium oxydans</name>
    <dbReference type="NCBI Taxonomy" id="82380"/>
    <lineage>
        <taxon>Bacteria</taxon>
        <taxon>Bacillati</taxon>
        <taxon>Actinomycetota</taxon>
        <taxon>Actinomycetes</taxon>
        <taxon>Micrococcales</taxon>
        <taxon>Microbacteriaceae</taxon>
        <taxon>Microbacterium</taxon>
    </lineage>
</organism>
<evidence type="ECO:0000256" key="3">
    <source>
        <dbReference type="ARBA" id="ARBA00022448"/>
    </source>
</evidence>
<comment type="function">
    <text evidence="1">Needed for flagellar regrowth and assembly.</text>
</comment>
<dbReference type="PANTHER" id="PTHR34982:SF1">
    <property type="entry name" value="FLAGELLAR ASSEMBLY PROTEIN FLIH"/>
    <property type="match status" value="1"/>
</dbReference>
<dbReference type="EMBL" id="CP031422">
    <property type="protein sequence ID" value="AZS39683.1"/>
    <property type="molecule type" value="Genomic_DNA"/>
</dbReference>
<evidence type="ECO:0000256" key="6">
    <source>
        <dbReference type="ARBA" id="ARBA00023225"/>
    </source>
</evidence>
<dbReference type="InterPro" id="IPR051472">
    <property type="entry name" value="T3SS_Stator/FliH"/>
</dbReference>
<dbReference type="GO" id="GO:0044781">
    <property type="term" value="P:bacterial-type flagellum organization"/>
    <property type="evidence" value="ECO:0007669"/>
    <property type="project" value="UniProtKB-KW"/>
</dbReference>
<dbReference type="InterPro" id="IPR018035">
    <property type="entry name" value="Flagellar_FliH/T3SS_HrpE"/>
</dbReference>
<feature type="domain" description="Flagellar assembly protein FliH/Type III secretion system HrpE" evidence="7">
    <location>
        <begin position="71"/>
        <end position="190"/>
    </location>
</feature>
<evidence type="ECO:0000256" key="2">
    <source>
        <dbReference type="ARBA" id="ARBA00006602"/>
    </source>
</evidence>
<reference evidence="8 9" key="1">
    <citation type="submission" date="2018-08" db="EMBL/GenBank/DDBJ databases">
        <title>Microbacterium oxydans strain HG3.</title>
        <authorList>
            <person name="ORTET P."/>
        </authorList>
    </citation>
    <scope>NUCLEOTIDE SEQUENCE [LARGE SCALE GENOMIC DNA]</scope>
    <source>
        <strain evidence="8 9">HG3</strain>
    </source>
</reference>
<keyword evidence="4" id="KW-1005">Bacterial flagellum biogenesis</keyword>
<dbReference type="Pfam" id="PF02108">
    <property type="entry name" value="FliH"/>
    <property type="match status" value="1"/>
</dbReference>
<dbReference type="Proteomes" id="UP000274841">
    <property type="component" value="Chromosome"/>
</dbReference>
<accession>A0A3S9WI56</accession>
<evidence type="ECO:0000313" key="9">
    <source>
        <dbReference type="Proteomes" id="UP000274841"/>
    </source>
</evidence>
<comment type="similarity">
    <text evidence="2">Belongs to the FliH family.</text>
</comment>
<evidence type="ECO:0000313" key="8">
    <source>
        <dbReference type="EMBL" id="AZS39683.1"/>
    </source>
</evidence>
<sequence>MSTEAFAPVLFPRLDGRENGEQYAIARTRGYADGHAEGFRAGRAEAESEQRAADEARAASEATEAQRIETAVAALHAAARSLGDRERELTAAGEDQVLRCAIELAELILVAELSGPGAAAAAALRRAMTGAGPEAIREVRLNPDDLATLQTSAAEPSDIALVADHALHRGDAVATLAHGHIDARIGSALERARRALAEHAP</sequence>
<proteinExistence type="inferred from homology"/>
<dbReference type="AlphaFoldDB" id="A0A3S9WI56"/>
<gene>
    <name evidence="8" type="ORF">CVS54_00996</name>
</gene>
<protein>
    <recommendedName>
        <fullName evidence="7">Flagellar assembly protein FliH/Type III secretion system HrpE domain-containing protein</fullName>
    </recommendedName>
</protein>
<evidence type="ECO:0000256" key="4">
    <source>
        <dbReference type="ARBA" id="ARBA00022795"/>
    </source>
</evidence>
<evidence type="ECO:0000256" key="1">
    <source>
        <dbReference type="ARBA" id="ARBA00003041"/>
    </source>
</evidence>
<dbReference type="PANTHER" id="PTHR34982">
    <property type="entry name" value="YOP PROTEINS TRANSLOCATION PROTEIN L"/>
    <property type="match status" value="1"/>
</dbReference>
<keyword evidence="6" id="KW-1006">Bacterial flagellum protein export</keyword>
<keyword evidence="3" id="KW-0813">Transport</keyword>